<dbReference type="SUPFAM" id="SSF52402">
    <property type="entry name" value="Adenine nucleotide alpha hydrolases-like"/>
    <property type="match status" value="1"/>
</dbReference>
<dbReference type="PANTHER" id="PTHR43284:SF1">
    <property type="entry name" value="ASPARAGINE SYNTHETASE"/>
    <property type="match status" value="1"/>
</dbReference>
<feature type="site" description="Important for beta-aspartyl-AMP intermediate formation" evidence="10">
    <location>
        <position position="369"/>
    </location>
</feature>
<protein>
    <recommendedName>
        <fullName evidence="3">asparagine synthase (glutamine-hydrolyzing)</fullName>
        <ecNumber evidence="3">6.3.5.4</ecNumber>
    </recommendedName>
</protein>
<dbReference type="PROSITE" id="PS51278">
    <property type="entry name" value="GATASE_TYPE_2"/>
    <property type="match status" value="1"/>
</dbReference>
<organism evidence="12 13">
    <name type="scientific">Constantimarinum furrinae</name>
    <dbReference type="NCBI Taxonomy" id="2562285"/>
    <lineage>
        <taxon>Bacteria</taxon>
        <taxon>Pseudomonadati</taxon>
        <taxon>Bacteroidota</taxon>
        <taxon>Flavobacteriia</taxon>
        <taxon>Flavobacteriales</taxon>
        <taxon>Flavobacteriaceae</taxon>
        <taxon>Altibacter/Constantimarinum group</taxon>
        <taxon>Constantimarinum</taxon>
    </lineage>
</organism>
<keyword evidence="8" id="KW-0061">Asparagine biosynthesis</keyword>
<dbReference type="AlphaFoldDB" id="A0A7G8PX83"/>
<sequence>MCGISGFIDFSKTCTAENITKMSDTLLHRGPDAGAIYFNAENAYNLGMGHRRLSIIDTSTHANQPMHYNDWVIVFNGEIYNYKALKIKLIALGHEFKTDSDTEVILHAFEQWQNDCVHHFIGMFAFAIFNKRTQDLKIFRDRPGVKPLYYFWDGSLFMFASELKAFHANPGFEKEIDISQVKQYIQYGYIPTPNSIYKRVKKLPPGSLMHFNPFSKEIIIEKYWNVETYYEKPKLKIDFEEAKTETEGILKSACEYRMVADVPVGVFLSGGYDSTLTAAMLQTETSKKINTFTIGVADQDLNEAKFAKETANRLGTNHSEIYCEEHHLFDLIEQIPHFFDEPFGDSSAIPTMLLSKFAKEQVTVALSADGGDEVFGGYNRYDYLKQLQRLRTIKKIPADLGVIMNLLIKDSEKRKRIKKLYKDPSVYQLANLLNSGLHPEEVDRLFLKSSIDSMAMVNNFENDSIEGDLSKMMQYDYQTYLPDDILTKVDRATMSASLEGREPLLDHRIIEYVATLPDAFKYNNGSKKFILTEIVHKHVPKDLMERPKMGFAIPMKRWLQNELTEKIEYYLNEEFINKQGIFNHKDISTIKSAILLDETKHYQTLWYLLVFQMWYEKWHS</sequence>
<dbReference type="Proteomes" id="UP000515514">
    <property type="component" value="Chromosome"/>
</dbReference>
<feature type="binding site" evidence="9">
    <location>
        <position position="294"/>
    </location>
    <ligand>
        <name>ATP</name>
        <dbReference type="ChEBI" id="CHEBI:30616"/>
    </ligand>
</feature>
<dbReference type="InterPro" id="IPR051786">
    <property type="entry name" value="ASN_synthetase/amidase"/>
</dbReference>
<dbReference type="EC" id="6.3.5.4" evidence="3"/>
<evidence type="ECO:0000313" key="13">
    <source>
        <dbReference type="Proteomes" id="UP000515514"/>
    </source>
</evidence>
<dbReference type="GO" id="GO:0004066">
    <property type="term" value="F:asparagine synthase (glutamine-hydrolyzing) activity"/>
    <property type="evidence" value="ECO:0007669"/>
    <property type="project" value="UniProtKB-EC"/>
</dbReference>
<keyword evidence="6 8" id="KW-0315">Glutamine amidotransferase</keyword>
<evidence type="ECO:0000313" key="12">
    <source>
        <dbReference type="EMBL" id="QNJ98949.1"/>
    </source>
</evidence>
<dbReference type="Gene3D" id="3.40.50.620">
    <property type="entry name" value="HUPs"/>
    <property type="match status" value="1"/>
</dbReference>
<dbReference type="PIRSF" id="PIRSF001589">
    <property type="entry name" value="Asn_synthetase_glu-h"/>
    <property type="match status" value="1"/>
</dbReference>
<evidence type="ECO:0000259" key="11">
    <source>
        <dbReference type="PROSITE" id="PS51278"/>
    </source>
</evidence>
<evidence type="ECO:0000256" key="5">
    <source>
        <dbReference type="ARBA" id="ARBA00022840"/>
    </source>
</evidence>
<evidence type="ECO:0000256" key="4">
    <source>
        <dbReference type="ARBA" id="ARBA00022741"/>
    </source>
</evidence>
<dbReference type="InterPro" id="IPR014729">
    <property type="entry name" value="Rossmann-like_a/b/a_fold"/>
</dbReference>
<evidence type="ECO:0000256" key="8">
    <source>
        <dbReference type="PIRSR" id="PIRSR001589-1"/>
    </source>
</evidence>
<dbReference type="GO" id="GO:0006529">
    <property type="term" value="P:asparagine biosynthetic process"/>
    <property type="evidence" value="ECO:0007669"/>
    <property type="project" value="UniProtKB-KW"/>
</dbReference>
<name>A0A7G8PX83_9FLAO</name>
<feature type="domain" description="Glutamine amidotransferase type-2" evidence="11">
    <location>
        <begin position="2"/>
        <end position="214"/>
    </location>
</feature>
<dbReference type="InterPro" id="IPR001962">
    <property type="entry name" value="Asn_synthase"/>
</dbReference>
<dbReference type="GO" id="GO:0005829">
    <property type="term" value="C:cytosol"/>
    <property type="evidence" value="ECO:0007669"/>
    <property type="project" value="TreeGrafter"/>
</dbReference>
<proteinExistence type="inferred from homology"/>
<gene>
    <name evidence="12" type="ORF">ALE3EI_2411</name>
</gene>
<evidence type="ECO:0000256" key="9">
    <source>
        <dbReference type="PIRSR" id="PIRSR001589-2"/>
    </source>
</evidence>
<keyword evidence="5 9" id="KW-0067">ATP-binding</keyword>
<dbReference type="Pfam" id="PF00733">
    <property type="entry name" value="Asn_synthase"/>
    <property type="match status" value="1"/>
</dbReference>
<comment type="similarity">
    <text evidence="2">Belongs to the asparagine synthetase family.</text>
</comment>
<dbReference type="EMBL" id="CP052909">
    <property type="protein sequence ID" value="QNJ98949.1"/>
    <property type="molecule type" value="Genomic_DNA"/>
</dbReference>
<dbReference type="GO" id="GO:0005524">
    <property type="term" value="F:ATP binding"/>
    <property type="evidence" value="ECO:0007669"/>
    <property type="project" value="UniProtKB-KW"/>
</dbReference>
<comment type="pathway">
    <text evidence="1">Amino-acid biosynthesis; L-asparagine biosynthesis; L-asparagine from L-aspartate (L-Gln route): step 1/1.</text>
</comment>
<evidence type="ECO:0000256" key="6">
    <source>
        <dbReference type="ARBA" id="ARBA00022962"/>
    </source>
</evidence>
<evidence type="ECO:0000256" key="10">
    <source>
        <dbReference type="PIRSR" id="PIRSR001589-3"/>
    </source>
</evidence>
<dbReference type="InterPro" id="IPR006426">
    <property type="entry name" value="Asn_synth_AEB"/>
</dbReference>
<evidence type="ECO:0000256" key="3">
    <source>
        <dbReference type="ARBA" id="ARBA00012737"/>
    </source>
</evidence>
<dbReference type="KEGG" id="alti:ALE3EI_2411"/>
<dbReference type="InterPro" id="IPR029055">
    <property type="entry name" value="Ntn_hydrolases_N"/>
</dbReference>
<dbReference type="PANTHER" id="PTHR43284">
    <property type="entry name" value="ASPARAGINE SYNTHETASE (GLUTAMINE-HYDROLYZING)"/>
    <property type="match status" value="1"/>
</dbReference>
<evidence type="ECO:0000256" key="1">
    <source>
        <dbReference type="ARBA" id="ARBA00005187"/>
    </source>
</evidence>
<dbReference type="Gene3D" id="3.60.20.10">
    <property type="entry name" value="Glutamine Phosphoribosylpyrophosphate, subunit 1, domain 1"/>
    <property type="match status" value="1"/>
</dbReference>
<comment type="catalytic activity">
    <reaction evidence="7">
        <text>L-aspartate + L-glutamine + ATP + H2O = L-asparagine + L-glutamate + AMP + diphosphate + H(+)</text>
        <dbReference type="Rhea" id="RHEA:12228"/>
        <dbReference type="ChEBI" id="CHEBI:15377"/>
        <dbReference type="ChEBI" id="CHEBI:15378"/>
        <dbReference type="ChEBI" id="CHEBI:29985"/>
        <dbReference type="ChEBI" id="CHEBI:29991"/>
        <dbReference type="ChEBI" id="CHEBI:30616"/>
        <dbReference type="ChEBI" id="CHEBI:33019"/>
        <dbReference type="ChEBI" id="CHEBI:58048"/>
        <dbReference type="ChEBI" id="CHEBI:58359"/>
        <dbReference type="ChEBI" id="CHEBI:456215"/>
        <dbReference type="EC" id="6.3.5.4"/>
    </reaction>
</comment>
<accession>A0A7G8PX83</accession>
<dbReference type="SUPFAM" id="SSF56235">
    <property type="entry name" value="N-terminal nucleophile aminohydrolases (Ntn hydrolases)"/>
    <property type="match status" value="1"/>
</dbReference>
<dbReference type="NCBIfam" id="TIGR01536">
    <property type="entry name" value="asn_synth_AEB"/>
    <property type="match status" value="1"/>
</dbReference>
<reference evidence="12 13" key="1">
    <citation type="submission" date="2020-04" db="EMBL/GenBank/DDBJ databases">
        <title>Genome sequence of Altibacter aquimarinus strain ALE3EI.</title>
        <authorList>
            <person name="Oh H.-M."/>
            <person name="Jang D."/>
        </authorList>
    </citation>
    <scope>NUCLEOTIDE SEQUENCE [LARGE SCALE GENOMIC DNA]</scope>
    <source>
        <strain evidence="12 13">ALE3EI</strain>
    </source>
</reference>
<dbReference type="CDD" id="cd01991">
    <property type="entry name" value="Asn_synthase_B_C"/>
    <property type="match status" value="1"/>
</dbReference>
<dbReference type="CDD" id="cd00712">
    <property type="entry name" value="AsnB"/>
    <property type="match status" value="1"/>
</dbReference>
<feature type="active site" description="For GATase activity" evidence="8">
    <location>
        <position position="2"/>
    </location>
</feature>
<dbReference type="RefSeq" id="WP_186989023.1">
    <property type="nucleotide sequence ID" value="NZ_CP052909.1"/>
</dbReference>
<evidence type="ECO:0000256" key="7">
    <source>
        <dbReference type="ARBA" id="ARBA00048741"/>
    </source>
</evidence>
<keyword evidence="8" id="KW-0028">Amino-acid biosynthesis</keyword>
<dbReference type="Pfam" id="PF13537">
    <property type="entry name" value="GATase_7"/>
    <property type="match status" value="1"/>
</dbReference>
<dbReference type="InterPro" id="IPR033738">
    <property type="entry name" value="AsnB_N"/>
</dbReference>
<keyword evidence="4 9" id="KW-0547">Nucleotide-binding</keyword>
<dbReference type="InterPro" id="IPR017932">
    <property type="entry name" value="GATase_2_dom"/>
</dbReference>
<feature type="binding site" evidence="9">
    <location>
        <position position="101"/>
    </location>
    <ligand>
        <name>L-glutamine</name>
        <dbReference type="ChEBI" id="CHEBI:58359"/>
    </ligand>
</feature>
<keyword evidence="13" id="KW-1185">Reference proteome</keyword>
<evidence type="ECO:0000256" key="2">
    <source>
        <dbReference type="ARBA" id="ARBA00005752"/>
    </source>
</evidence>